<feature type="transmembrane region" description="Helical" evidence="8">
    <location>
        <begin position="100"/>
        <end position="123"/>
    </location>
</feature>
<evidence type="ECO:0000256" key="5">
    <source>
        <dbReference type="ARBA" id="ARBA00022692"/>
    </source>
</evidence>
<feature type="transmembrane region" description="Helical" evidence="8">
    <location>
        <begin position="248"/>
        <end position="266"/>
    </location>
</feature>
<dbReference type="CDD" id="cd06579">
    <property type="entry name" value="TM_PBP1_transp_AraH_like"/>
    <property type="match status" value="1"/>
</dbReference>
<comment type="subcellular location">
    <subcellularLocation>
        <location evidence="1">Cell membrane</location>
        <topology evidence="1">Multi-pass membrane protein</topology>
    </subcellularLocation>
</comment>
<evidence type="ECO:0000256" key="7">
    <source>
        <dbReference type="ARBA" id="ARBA00023136"/>
    </source>
</evidence>
<sequence length="339" mass="34228">MDEMQNTTEGNRALTWLRSESARIWIALLGLVIACWILAPGTLTSTALLAMLPVTAILAVAAVGESLTIQQGGIDFAVPGAMTLAAVVVTGLPNGDESKLGLGIVVALLAVLVAGLLSGLAITWLNITPIIATLAVNALLIGAVLAYTSASPKSATSSLSSFAVGRALGVPNTVWIAVVFVTITIVVQNRTVVGRRFILIGASPAASRAMGLPVTRYLVGTYMIAALCYGVAGIMLAGYVVAPGPSVGNPYLLSSITAVVIGGTAFGGGRARLAGTAVAAVFLSLLNSLLSSLGAPPSTQLLVQSAAIALAIGTGPGLTALRQHLRRSQRSGDPAIAVS</sequence>
<accession>A0A6J7I9P6</accession>
<dbReference type="Pfam" id="PF02653">
    <property type="entry name" value="BPD_transp_2"/>
    <property type="match status" value="1"/>
</dbReference>
<organism evidence="9">
    <name type="scientific">freshwater metagenome</name>
    <dbReference type="NCBI Taxonomy" id="449393"/>
    <lineage>
        <taxon>unclassified sequences</taxon>
        <taxon>metagenomes</taxon>
        <taxon>ecological metagenomes</taxon>
    </lineage>
</organism>
<dbReference type="GO" id="GO:0022857">
    <property type="term" value="F:transmembrane transporter activity"/>
    <property type="evidence" value="ECO:0007669"/>
    <property type="project" value="InterPro"/>
</dbReference>
<feature type="transmembrane region" description="Helical" evidence="8">
    <location>
        <begin position="76"/>
        <end position="94"/>
    </location>
</feature>
<feature type="transmembrane region" description="Helical" evidence="8">
    <location>
        <begin position="130"/>
        <end position="148"/>
    </location>
</feature>
<feature type="transmembrane region" description="Helical" evidence="8">
    <location>
        <begin position="168"/>
        <end position="187"/>
    </location>
</feature>
<keyword evidence="5 8" id="KW-0812">Transmembrane</keyword>
<dbReference type="PANTHER" id="PTHR32196:SF71">
    <property type="entry name" value="AUTOINDUCER 2 IMPORT SYSTEM PERMEASE PROTEIN LSRD"/>
    <property type="match status" value="1"/>
</dbReference>
<evidence type="ECO:0000256" key="3">
    <source>
        <dbReference type="ARBA" id="ARBA00022475"/>
    </source>
</evidence>
<evidence type="ECO:0000256" key="4">
    <source>
        <dbReference type="ARBA" id="ARBA00022519"/>
    </source>
</evidence>
<feature type="transmembrane region" description="Helical" evidence="8">
    <location>
        <begin position="45"/>
        <end position="64"/>
    </location>
</feature>
<feature type="transmembrane region" description="Helical" evidence="8">
    <location>
        <begin position="273"/>
        <end position="295"/>
    </location>
</feature>
<feature type="transmembrane region" description="Helical" evidence="8">
    <location>
        <begin position="301"/>
        <end position="321"/>
    </location>
</feature>
<evidence type="ECO:0000256" key="6">
    <source>
        <dbReference type="ARBA" id="ARBA00022989"/>
    </source>
</evidence>
<proteinExistence type="predicted"/>
<dbReference type="PANTHER" id="PTHR32196">
    <property type="entry name" value="ABC TRANSPORTER PERMEASE PROTEIN YPHD-RELATED-RELATED"/>
    <property type="match status" value="1"/>
</dbReference>
<dbReference type="InterPro" id="IPR001851">
    <property type="entry name" value="ABC_transp_permease"/>
</dbReference>
<dbReference type="AlphaFoldDB" id="A0A6J7I9P6"/>
<feature type="transmembrane region" description="Helical" evidence="8">
    <location>
        <begin position="217"/>
        <end position="242"/>
    </location>
</feature>
<keyword evidence="4" id="KW-0997">Cell inner membrane</keyword>
<keyword evidence="2" id="KW-0813">Transport</keyword>
<keyword evidence="6 8" id="KW-1133">Transmembrane helix</keyword>
<evidence type="ECO:0000313" key="9">
    <source>
        <dbReference type="EMBL" id="CAB4927372.1"/>
    </source>
</evidence>
<evidence type="ECO:0000256" key="2">
    <source>
        <dbReference type="ARBA" id="ARBA00022448"/>
    </source>
</evidence>
<evidence type="ECO:0000256" key="8">
    <source>
        <dbReference type="SAM" id="Phobius"/>
    </source>
</evidence>
<evidence type="ECO:0000256" key="1">
    <source>
        <dbReference type="ARBA" id="ARBA00004651"/>
    </source>
</evidence>
<keyword evidence="3" id="KW-1003">Cell membrane</keyword>
<keyword evidence="7 8" id="KW-0472">Membrane</keyword>
<dbReference type="GO" id="GO:0005886">
    <property type="term" value="C:plasma membrane"/>
    <property type="evidence" value="ECO:0007669"/>
    <property type="project" value="UniProtKB-SubCell"/>
</dbReference>
<reference evidence="9" key="1">
    <citation type="submission" date="2020-05" db="EMBL/GenBank/DDBJ databases">
        <authorList>
            <person name="Chiriac C."/>
            <person name="Salcher M."/>
            <person name="Ghai R."/>
            <person name="Kavagutti S V."/>
        </authorList>
    </citation>
    <scope>NUCLEOTIDE SEQUENCE</scope>
</reference>
<dbReference type="EMBL" id="CAFBNE010000001">
    <property type="protein sequence ID" value="CAB4927372.1"/>
    <property type="molecule type" value="Genomic_DNA"/>
</dbReference>
<feature type="transmembrane region" description="Helical" evidence="8">
    <location>
        <begin position="21"/>
        <end position="39"/>
    </location>
</feature>
<gene>
    <name evidence="9" type="ORF">UFOPK3772_00040</name>
</gene>
<protein>
    <submittedName>
        <fullName evidence="9">Unannotated protein</fullName>
    </submittedName>
</protein>
<name>A0A6J7I9P6_9ZZZZ</name>